<name>A0A2J6T438_9HELO</name>
<dbReference type="STRING" id="1095630.A0A2J6T438"/>
<dbReference type="GO" id="GO:0020037">
    <property type="term" value="F:heme binding"/>
    <property type="evidence" value="ECO:0007669"/>
    <property type="project" value="InterPro"/>
</dbReference>
<dbReference type="Pfam" id="PF00067">
    <property type="entry name" value="p450"/>
    <property type="match status" value="1"/>
</dbReference>
<dbReference type="InterPro" id="IPR050364">
    <property type="entry name" value="Cytochrome_P450_fung"/>
</dbReference>
<gene>
    <name evidence="9" type="ORF">K444DRAFT_691145</name>
</gene>
<evidence type="ECO:0000256" key="8">
    <source>
        <dbReference type="SAM" id="SignalP"/>
    </source>
</evidence>
<evidence type="ECO:0000313" key="9">
    <source>
        <dbReference type="EMBL" id="PMD57788.1"/>
    </source>
</evidence>
<dbReference type="GO" id="GO:0004497">
    <property type="term" value="F:monooxygenase activity"/>
    <property type="evidence" value="ECO:0007669"/>
    <property type="project" value="UniProtKB-KW"/>
</dbReference>
<organism evidence="9 10">
    <name type="scientific">Hyaloscypha bicolor E</name>
    <dbReference type="NCBI Taxonomy" id="1095630"/>
    <lineage>
        <taxon>Eukaryota</taxon>
        <taxon>Fungi</taxon>
        <taxon>Dikarya</taxon>
        <taxon>Ascomycota</taxon>
        <taxon>Pezizomycotina</taxon>
        <taxon>Leotiomycetes</taxon>
        <taxon>Helotiales</taxon>
        <taxon>Hyaloscyphaceae</taxon>
        <taxon>Hyaloscypha</taxon>
        <taxon>Hyaloscypha bicolor</taxon>
    </lineage>
</organism>
<sequence>AIALVAGILIYILYKQATQTDHPSVPHLPSAPNPIPFIGNLLPLGGRTHRNDSTVYSSWSRDLNTDLFQLRLGNQRTIVASSFSTIKDLWIGHSNSLIDRPFQHGFADKLQLDISGAAMTEEIRRCRKAAMRALGKPSWAGYYPLLEPSSVDLVGNVFRKGENGGRELEIYPYLRQVIFDLALSLTYGARQKDADDQFVLTLIKNINIISKVRSSTQRFRDYVPILRFLIPDVVSGNVVVTAEKIRQQHLDVLYASLKKRIAEGEEVNCVITGLVKDKLSEEEQHGTCKALLQAAPDSTASSVYIGVAWLCSPAGKEYQEDLYHAILEAYDGNRGKAWEMAFREEKVPLIVSFYKETLRFWTATPFATPRTTVNDIQYRGTTIPKGITMIMNAQEANHDKSWYGDDAETFNPKRFIGNDTSLPHLTFGAGSRICPAAALSNRII</sequence>
<evidence type="ECO:0000256" key="3">
    <source>
        <dbReference type="ARBA" id="ARBA00022723"/>
    </source>
</evidence>
<comment type="similarity">
    <text evidence="2 7">Belongs to the cytochrome P450 family.</text>
</comment>
<feature type="binding site" description="axial binding residue" evidence="6">
    <location>
        <position position="434"/>
    </location>
    <ligand>
        <name>heme</name>
        <dbReference type="ChEBI" id="CHEBI:30413"/>
    </ligand>
    <ligandPart>
        <name>Fe</name>
        <dbReference type="ChEBI" id="CHEBI:18248"/>
    </ligandPart>
</feature>
<evidence type="ECO:0000256" key="6">
    <source>
        <dbReference type="PIRSR" id="PIRSR602403-1"/>
    </source>
</evidence>
<dbReference type="PANTHER" id="PTHR46300">
    <property type="entry name" value="P450, PUTATIVE (EUROFUNG)-RELATED-RELATED"/>
    <property type="match status" value="1"/>
</dbReference>
<dbReference type="InParanoid" id="A0A2J6T438"/>
<dbReference type="OrthoDB" id="1055148at2759"/>
<feature type="non-terminal residue" evidence="9">
    <location>
        <position position="1"/>
    </location>
</feature>
<keyword evidence="10" id="KW-1185">Reference proteome</keyword>
<dbReference type="GO" id="GO:0005506">
    <property type="term" value="F:iron ion binding"/>
    <property type="evidence" value="ECO:0007669"/>
    <property type="project" value="InterPro"/>
</dbReference>
<evidence type="ECO:0000256" key="1">
    <source>
        <dbReference type="ARBA" id="ARBA00001971"/>
    </source>
</evidence>
<keyword evidence="3 6" id="KW-0479">Metal-binding</keyword>
<dbReference type="PANTHER" id="PTHR46300:SF9">
    <property type="entry name" value="P450, PUTATIVE-RELATED"/>
    <property type="match status" value="1"/>
</dbReference>
<evidence type="ECO:0000256" key="2">
    <source>
        <dbReference type="ARBA" id="ARBA00010617"/>
    </source>
</evidence>
<feature type="signal peptide" evidence="8">
    <location>
        <begin position="1"/>
        <end position="17"/>
    </location>
</feature>
<dbReference type="Gene3D" id="1.10.630.10">
    <property type="entry name" value="Cytochrome P450"/>
    <property type="match status" value="1"/>
</dbReference>
<dbReference type="AlphaFoldDB" id="A0A2J6T438"/>
<dbReference type="GO" id="GO:0016705">
    <property type="term" value="F:oxidoreductase activity, acting on paired donors, with incorporation or reduction of molecular oxygen"/>
    <property type="evidence" value="ECO:0007669"/>
    <property type="project" value="InterPro"/>
</dbReference>
<dbReference type="GeneID" id="36595860"/>
<feature type="chain" id="PRO_5014448509" evidence="8">
    <location>
        <begin position="18"/>
        <end position="444"/>
    </location>
</feature>
<proteinExistence type="inferred from homology"/>
<dbReference type="PRINTS" id="PR00465">
    <property type="entry name" value="EP450IV"/>
</dbReference>
<comment type="cofactor">
    <cofactor evidence="1 6">
        <name>heme</name>
        <dbReference type="ChEBI" id="CHEBI:30413"/>
    </cofactor>
</comment>
<keyword evidence="5 6" id="KW-0408">Iron</keyword>
<dbReference type="InterPro" id="IPR002403">
    <property type="entry name" value="Cyt_P450_E_grp-IV"/>
</dbReference>
<protein>
    <submittedName>
        <fullName evidence="9">Cytochrome P450</fullName>
    </submittedName>
</protein>
<dbReference type="InterPro" id="IPR036396">
    <property type="entry name" value="Cyt_P450_sf"/>
</dbReference>
<dbReference type="InterPro" id="IPR017972">
    <property type="entry name" value="Cyt_P450_CS"/>
</dbReference>
<dbReference type="PROSITE" id="PS00086">
    <property type="entry name" value="CYTOCHROME_P450"/>
    <property type="match status" value="1"/>
</dbReference>
<evidence type="ECO:0000256" key="7">
    <source>
        <dbReference type="RuleBase" id="RU000461"/>
    </source>
</evidence>
<evidence type="ECO:0000256" key="5">
    <source>
        <dbReference type="ARBA" id="ARBA00023004"/>
    </source>
</evidence>
<keyword evidence="4 7" id="KW-0560">Oxidoreductase</keyword>
<dbReference type="SUPFAM" id="SSF48264">
    <property type="entry name" value="Cytochrome P450"/>
    <property type="match status" value="1"/>
</dbReference>
<evidence type="ECO:0000313" key="10">
    <source>
        <dbReference type="Proteomes" id="UP000235371"/>
    </source>
</evidence>
<evidence type="ECO:0000256" key="4">
    <source>
        <dbReference type="ARBA" id="ARBA00023002"/>
    </source>
</evidence>
<dbReference type="Proteomes" id="UP000235371">
    <property type="component" value="Unassembled WGS sequence"/>
</dbReference>
<dbReference type="RefSeq" id="XP_024734692.1">
    <property type="nucleotide sequence ID" value="XM_024887784.1"/>
</dbReference>
<dbReference type="EMBL" id="KZ613843">
    <property type="protein sequence ID" value="PMD57788.1"/>
    <property type="molecule type" value="Genomic_DNA"/>
</dbReference>
<keyword evidence="6 7" id="KW-0349">Heme</keyword>
<keyword evidence="7" id="KW-0503">Monooxygenase</keyword>
<reference evidence="9 10" key="1">
    <citation type="submission" date="2016-04" db="EMBL/GenBank/DDBJ databases">
        <title>A degradative enzymes factory behind the ericoid mycorrhizal symbiosis.</title>
        <authorList>
            <consortium name="DOE Joint Genome Institute"/>
            <person name="Martino E."/>
            <person name="Morin E."/>
            <person name="Grelet G."/>
            <person name="Kuo A."/>
            <person name="Kohler A."/>
            <person name="Daghino S."/>
            <person name="Barry K."/>
            <person name="Choi C."/>
            <person name="Cichocki N."/>
            <person name="Clum A."/>
            <person name="Copeland A."/>
            <person name="Hainaut M."/>
            <person name="Haridas S."/>
            <person name="Labutti K."/>
            <person name="Lindquist E."/>
            <person name="Lipzen A."/>
            <person name="Khouja H.-R."/>
            <person name="Murat C."/>
            <person name="Ohm R."/>
            <person name="Olson A."/>
            <person name="Spatafora J."/>
            <person name="Veneault-Fourrey C."/>
            <person name="Henrissat B."/>
            <person name="Grigoriev I."/>
            <person name="Martin F."/>
            <person name="Perotto S."/>
        </authorList>
    </citation>
    <scope>NUCLEOTIDE SEQUENCE [LARGE SCALE GENOMIC DNA]</scope>
    <source>
        <strain evidence="9 10">E</strain>
    </source>
</reference>
<dbReference type="InterPro" id="IPR001128">
    <property type="entry name" value="Cyt_P450"/>
</dbReference>
<accession>A0A2J6T438</accession>
<keyword evidence="8" id="KW-0732">Signal</keyword>